<protein>
    <submittedName>
        <fullName evidence="1">Uncharacterized protein</fullName>
    </submittedName>
</protein>
<evidence type="ECO:0000313" key="2">
    <source>
        <dbReference type="Proteomes" id="UP000193240"/>
    </source>
</evidence>
<dbReference type="EMBL" id="KZ107847">
    <property type="protein sequence ID" value="OSS47734.1"/>
    <property type="molecule type" value="Genomic_DNA"/>
</dbReference>
<proteinExistence type="predicted"/>
<gene>
    <name evidence="1" type="ORF">B5807_06696</name>
</gene>
<dbReference type="InParanoid" id="A0A1Y2LUZ2"/>
<organism evidence="1 2">
    <name type="scientific">Epicoccum nigrum</name>
    <name type="common">Soil fungus</name>
    <name type="synonym">Epicoccum purpurascens</name>
    <dbReference type="NCBI Taxonomy" id="105696"/>
    <lineage>
        <taxon>Eukaryota</taxon>
        <taxon>Fungi</taxon>
        <taxon>Dikarya</taxon>
        <taxon>Ascomycota</taxon>
        <taxon>Pezizomycotina</taxon>
        <taxon>Dothideomycetes</taxon>
        <taxon>Pleosporomycetidae</taxon>
        <taxon>Pleosporales</taxon>
        <taxon>Pleosporineae</taxon>
        <taxon>Didymellaceae</taxon>
        <taxon>Epicoccum</taxon>
    </lineage>
</organism>
<keyword evidence="2" id="KW-1185">Reference proteome</keyword>
<dbReference type="AlphaFoldDB" id="A0A1Y2LUZ2"/>
<dbReference type="Proteomes" id="UP000193240">
    <property type="component" value="Unassembled WGS sequence"/>
</dbReference>
<name>A0A1Y2LUZ2_EPING</name>
<evidence type="ECO:0000313" key="1">
    <source>
        <dbReference type="EMBL" id="OSS47734.1"/>
    </source>
</evidence>
<accession>A0A1Y2LUZ2</accession>
<reference evidence="1 2" key="1">
    <citation type="journal article" date="2017" name="Genome Announc.">
        <title>Genome sequence of the saprophytic ascomycete Epicoccum nigrum ICMP 19927 strain isolated from New Zealand.</title>
        <authorList>
            <person name="Fokin M."/>
            <person name="Fleetwood D."/>
            <person name="Weir B.S."/>
            <person name="Villas-Boas S.G."/>
        </authorList>
    </citation>
    <scope>NUCLEOTIDE SEQUENCE [LARGE SCALE GENOMIC DNA]</scope>
    <source>
        <strain evidence="1 2">ICMP 19927</strain>
    </source>
</reference>
<sequence>MGATLSVMNDTDCEWSCKIGPDQAALNVFATTATAVGIAATVVVSVGQTAPLAGALVANGVTHVLGVSATSAAAVATAAASAAAATRAVSIAVVISERVAKLVTKELEKSGYTTLKPGDRLKVILPASLWQQCHCTRTWVDTEERQIVTEHIYMRPIFSAALVGQTKTHAIDWWKHKKGHHTVDRNIIQ</sequence>